<comment type="caution">
    <text evidence="18">The sequence shown here is derived from an EMBL/GenBank/DDBJ whole genome shotgun (WGS) entry which is preliminary data.</text>
</comment>
<dbReference type="PROSITE" id="PS00154">
    <property type="entry name" value="ATPASE_E1_E2"/>
    <property type="match status" value="1"/>
</dbReference>
<dbReference type="InterPro" id="IPR006121">
    <property type="entry name" value="HMA_dom"/>
</dbReference>
<dbReference type="NCBIfam" id="TIGR01494">
    <property type="entry name" value="ATPase_P-type"/>
    <property type="match status" value="1"/>
</dbReference>
<dbReference type="CDD" id="cd07548">
    <property type="entry name" value="P-type_ATPase-Cd_Zn_Co_like"/>
    <property type="match status" value="1"/>
</dbReference>
<dbReference type="InterPro" id="IPR023214">
    <property type="entry name" value="HAD_sf"/>
</dbReference>
<gene>
    <name evidence="18" type="primary">cadA</name>
    <name evidence="18" type="ORF">D9O40_17885</name>
</gene>
<keyword evidence="13 16" id="KW-0472">Membrane</keyword>
<feature type="transmembrane region" description="Helical" evidence="16">
    <location>
        <begin position="288"/>
        <end position="304"/>
    </location>
</feature>
<dbReference type="FunFam" id="2.70.150.10:FF:000090">
    <property type="entry name" value="Cadmium-translocating P-type ATPase"/>
    <property type="match status" value="1"/>
</dbReference>
<dbReference type="NCBIfam" id="TIGR01525">
    <property type="entry name" value="ATPase-IB_hvy"/>
    <property type="match status" value="1"/>
</dbReference>
<dbReference type="PROSITE" id="PS50846">
    <property type="entry name" value="HMA_2"/>
    <property type="match status" value="3"/>
</dbReference>
<keyword evidence="12 16" id="KW-1133">Transmembrane helix</keyword>
<feature type="transmembrane region" description="Helical" evidence="16">
    <location>
        <begin position="488"/>
        <end position="508"/>
    </location>
</feature>
<dbReference type="InterPro" id="IPR023299">
    <property type="entry name" value="ATPase_P-typ_cyto_dom_N"/>
</dbReference>
<dbReference type="InterPro" id="IPR027256">
    <property type="entry name" value="P-typ_ATPase_IB"/>
</dbReference>
<evidence type="ECO:0000256" key="8">
    <source>
        <dbReference type="ARBA" id="ARBA00022741"/>
    </source>
</evidence>
<evidence type="ECO:0000259" key="17">
    <source>
        <dbReference type="PROSITE" id="PS50846"/>
    </source>
</evidence>
<reference evidence="18 19" key="1">
    <citation type="submission" date="2018-10" db="EMBL/GenBank/DDBJ databases">
        <title>Genome-centric metagenomics revealed C2 chemical producing, CO utilizing Clostridium with novel acetogenic gene cluster.</title>
        <authorList>
            <person name="Kang H."/>
            <person name="Park B."/>
            <person name="Choi I.G."/>
            <person name="Chang I.S."/>
        </authorList>
    </citation>
    <scope>NUCLEOTIDE SEQUENCE [LARGE SCALE GENOMIC DNA]</scope>
    <source>
        <strain evidence="18 19">H21-9</strain>
    </source>
</reference>
<evidence type="ECO:0000256" key="7">
    <source>
        <dbReference type="ARBA" id="ARBA00022723"/>
    </source>
</evidence>
<dbReference type="InterPro" id="IPR023298">
    <property type="entry name" value="ATPase_P-typ_TM_dom_sf"/>
</dbReference>
<dbReference type="InterPro" id="IPR008250">
    <property type="entry name" value="ATPase_P-typ_transduc_dom_A_sf"/>
</dbReference>
<organism evidence="18 19">
    <name type="scientific">Clostridium autoethanogenum</name>
    <dbReference type="NCBI Taxonomy" id="84023"/>
    <lineage>
        <taxon>Bacteria</taxon>
        <taxon>Bacillati</taxon>
        <taxon>Bacillota</taxon>
        <taxon>Clostridia</taxon>
        <taxon>Eubacteriales</taxon>
        <taxon>Clostridiaceae</taxon>
        <taxon>Clostridium</taxon>
    </lineage>
</organism>
<dbReference type="AlphaFoldDB" id="A0A3M0S4G6"/>
<evidence type="ECO:0000256" key="1">
    <source>
        <dbReference type="ARBA" id="ARBA00004651"/>
    </source>
</evidence>
<accession>A0A3M0S4G6</accession>
<feature type="transmembrane region" description="Helical" evidence="16">
    <location>
        <begin position="520"/>
        <end position="541"/>
    </location>
</feature>
<comment type="subcellular location">
    <subcellularLocation>
        <location evidence="1">Cell membrane</location>
        <topology evidence="1">Multi-pass membrane protein</topology>
    </subcellularLocation>
</comment>
<dbReference type="EMBL" id="RFAQ01000102">
    <property type="protein sequence ID" value="RMC93426.1"/>
    <property type="molecule type" value="Genomic_DNA"/>
</dbReference>
<feature type="domain" description="HMA" evidence="17">
    <location>
        <begin position="163"/>
        <end position="228"/>
    </location>
</feature>
<dbReference type="SUPFAM" id="SSF81665">
    <property type="entry name" value="Calcium ATPase, transmembrane domain M"/>
    <property type="match status" value="1"/>
</dbReference>
<dbReference type="GO" id="GO:0005886">
    <property type="term" value="C:plasma membrane"/>
    <property type="evidence" value="ECO:0007669"/>
    <property type="project" value="UniProtKB-SubCell"/>
</dbReference>
<dbReference type="InterPro" id="IPR001757">
    <property type="entry name" value="P_typ_ATPase"/>
</dbReference>
<dbReference type="InterPro" id="IPR017969">
    <property type="entry name" value="Heavy-metal-associated_CS"/>
</dbReference>
<keyword evidence="5" id="KW-0597">Phosphoprotein</keyword>
<dbReference type="NCBIfam" id="TIGR01512">
    <property type="entry name" value="ATPase-IB2_Cd"/>
    <property type="match status" value="1"/>
</dbReference>
<dbReference type="PANTHER" id="PTHR48085:SF5">
    <property type="entry name" value="CADMIUM_ZINC-TRANSPORTING ATPASE HMA4-RELATED"/>
    <property type="match status" value="1"/>
</dbReference>
<evidence type="ECO:0000256" key="5">
    <source>
        <dbReference type="ARBA" id="ARBA00022553"/>
    </source>
</evidence>
<feature type="domain" description="HMA" evidence="17">
    <location>
        <begin position="5"/>
        <end position="74"/>
    </location>
</feature>
<protein>
    <recommendedName>
        <fullName evidence="14">Cd(2+)-exporting ATPase</fullName>
        <ecNumber evidence="14">7.2.2.21</ecNumber>
    </recommendedName>
</protein>
<evidence type="ECO:0000256" key="12">
    <source>
        <dbReference type="ARBA" id="ARBA00022989"/>
    </source>
</evidence>
<keyword evidence="18" id="KW-0378">Hydrolase</keyword>
<evidence type="ECO:0000256" key="4">
    <source>
        <dbReference type="ARBA" id="ARBA00022539"/>
    </source>
</evidence>
<dbReference type="GO" id="GO:0016887">
    <property type="term" value="F:ATP hydrolysis activity"/>
    <property type="evidence" value="ECO:0007669"/>
    <property type="project" value="InterPro"/>
</dbReference>
<dbReference type="InterPro" id="IPR059000">
    <property type="entry name" value="ATPase_P-type_domA"/>
</dbReference>
<keyword evidence="3 16" id="KW-1003">Cell membrane</keyword>
<dbReference type="SFLD" id="SFLDG00002">
    <property type="entry name" value="C1.7:_P-type_atpase_like"/>
    <property type="match status" value="1"/>
</dbReference>
<dbReference type="Gene3D" id="3.40.50.1000">
    <property type="entry name" value="HAD superfamily/HAD-like"/>
    <property type="match status" value="1"/>
</dbReference>
<evidence type="ECO:0000256" key="10">
    <source>
        <dbReference type="ARBA" id="ARBA00022842"/>
    </source>
</evidence>
<keyword evidence="9 16" id="KW-0067">ATP-binding</keyword>
<dbReference type="InterPro" id="IPR036412">
    <property type="entry name" value="HAD-like_sf"/>
</dbReference>
<evidence type="ECO:0000256" key="14">
    <source>
        <dbReference type="ARBA" id="ARBA00039103"/>
    </source>
</evidence>
<proteinExistence type="inferred from homology"/>
<dbReference type="Pfam" id="PF00122">
    <property type="entry name" value="E1-E2_ATPase"/>
    <property type="match status" value="1"/>
</dbReference>
<dbReference type="PANTHER" id="PTHR48085">
    <property type="entry name" value="CADMIUM/ZINC-TRANSPORTING ATPASE HMA2-RELATED"/>
    <property type="match status" value="1"/>
</dbReference>
<name>A0A3M0S4G6_9CLOT</name>
<evidence type="ECO:0000256" key="15">
    <source>
        <dbReference type="ARBA" id="ARBA00049338"/>
    </source>
</evidence>
<dbReference type="CDD" id="cd00371">
    <property type="entry name" value="HMA"/>
    <property type="match status" value="3"/>
</dbReference>
<dbReference type="InterPro" id="IPR018303">
    <property type="entry name" value="ATPase_P-typ_P_site"/>
</dbReference>
<feature type="domain" description="HMA" evidence="17">
    <location>
        <begin position="84"/>
        <end position="153"/>
    </location>
</feature>
<keyword evidence="11" id="KW-1278">Translocase</keyword>
<dbReference type="InterPro" id="IPR044492">
    <property type="entry name" value="P_typ_ATPase_HD_dom"/>
</dbReference>
<comment type="catalytic activity">
    <reaction evidence="15">
        <text>Cd(2+)(in) + ATP + H2O = Cd(2+)(out) + ADP + phosphate + H(+)</text>
        <dbReference type="Rhea" id="RHEA:12132"/>
        <dbReference type="ChEBI" id="CHEBI:15377"/>
        <dbReference type="ChEBI" id="CHEBI:15378"/>
        <dbReference type="ChEBI" id="CHEBI:30616"/>
        <dbReference type="ChEBI" id="CHEBI:43474"/>
        <dbReference type="ChEBI" id="CHEBI:48775"/>
        <dbReference type="ChEBI" id="CHEBI:456216"/>
        <dbReference type="EC" id="7.2.2.21"/>
    </reaction>
</comment>
<dbReference type="GO" id="GO:0005524">
    <property type="term" value="F:ATP binding"/>
    <property type="evidence" value="ECO:0007669"/>
    <property type="project" value="UniProtKB-UniRule"/>
</dbReference>
<keyword evidence="7 16" id="KW-0479">Metal-binding</keyword>
<evidence type="ECO:0000313" key="19">
    <source>
        <dbReference type="Proteomes" id="UP000277999"/>
    </source>
</evidence>
<evidence type="ECO:0000256" key="9">
    <source>
        <dbReference type="ARBA" id="ARBA00022840"/>
    </source>
</evidence>
<dbReference type="InterPro" id="IPR036163">
    <property type="entry name" value="HMA_dom_sf"/>
</dbReference>
<dbReference type="Pfam" id="PF00403">
    <property type="entry name" value="HMA"/>
    <property type="match status" value="3"/>
</dbReference>
<evidence type="ECO:0000256" key="13">
    <source>
        <dbReference type="ARBA" id="ARBA00023136"/>
    </source>
</evidence>
<evidence type="ECO:0000313" key="18">
    <source>
        <dbReference type="EMBL" id="RMC93426.1"/>
    </source>
</evidence>
<sequence length="873" mass="94980">MKSVSKKEFILQGLDCANCAGKIETRVQKISGINNASLNFMFKTLTIEIGATDKTNMIVSEISNIVKEIEPDVVVREKSVNKGTKKILILKGLGCANCAAKIEAQTKTLVGVNNVTVDFVSKKLTMEVADNKEYNRILEEITAIVKRIEPDVKVINPDRNKGNKIIVMLEGLGCANCAAKIEKEVKNLEGVKFASVDFVSKKLTLETNESSSIDKLSNQIESIVKKIEPYVKVIFEENSSKDKTKENNKDNDEDEDGDDNKKEIIKLVIGGAAFAVGMIFKFQNWLELTLFLISYIIVGGDVVLRAIKGIVRGQVFSEHFLMSVATIGAFFVGQYPEGVAVMLFYLVGELFQDMAVNHSRKSISTLMDIRPDYANLKVGEELKKVSPEDVNIGDIIVVKPGEKIPLDGKVIEGTSLVDTSALTGESVPRELEPGKDALSGFINKSGVLTVEVTKDYGESTVSKILDLVQNASSRKAPTENFITKFARYYTPVVVFGALALAVIPPLVIQGATFSDWIYRALVFLVVSCPCALVISIPLGFFGGIGGASKKGILIKGSNYLEALNSVETVIFDKTGTLTKGVFKVTETNSENGYTDEELIEYASYAESYSNHPIALSIISAYNDEIDKNKIENYEEIAGHGIKVNVNDREVLAGNARLMIKEDIKYKDVETIGTIVHVAIDKKYAGNIVISDEVKEDSAHAIKELKSLGVKKTVMLTGDLKTVADKIGKQLGLDEVYSELLPTDKVDKLELLDSKKSPKGKLVFVGDGINDAPVLARADIGIAMGGLGSDAAIEAADIVIMTDEPSKIASAIKIAKRTRSIVYQNIVFALGVKLVFLVLATFGVATMWEAVFGDMGVAILAILNAMRVMNTKNL</sequence>
<evidence type="ECO:0000256" key="3">
    <source>
        <dbReference type="ARBA" id="ARBA00022475"/>
    </source>
</evidence>
<keyword evidence="10" id="KW-0460">Magnesium</keyword>
<dbReference type="PRINTS" id="PR00119">
    <property type="entry name" value="CATATPASE"/>
</dbReference>
<dbReference type="SFLD" id="SFLDF00027">
    <property type="entry name" value="p-type_atpase"/>
    <property type="match status" value="1"/>
</dbReference>
<evidence type="ECO:0000256" key="6">
    <source>
        <dbReference type="ARBA" id="ARBA00022692"/>
    </source>
</evidence>
<dbReference type="SFLD" id="SFLDS00003">
    <property type="entry name" value="Haloacid_Dehalogenase"/>
    <property type="match status" value="1"/>
</dbReference>
<dbReference type="Pfam" id="PF00702">
    <property type="entry name" value="Hydrolase"/>
    <property type="match status" value="1"/>
</dbReference>
<keyword evidence="6 16" id="KW-0812">Transmembrane</keyword>
<dbReference type="PROSITE" id="PS01047">
    <property type="entry name" value="HMA_1"/>
    <property type="match status" value="1"/>
</dbReference>
<dbReference type="PRINTS" id="PR00941">
    <property type="entry name" value="CDATPASE"/>
</dbReference>
<dbReference type="Gene3D" id="3.30.70.100">
    <property type="match status" value="3"/>
</dbReference>
<keyword evidence="8 16" id="KW-0547">Nucleotide-binding</keyword>
<keyword evidence="4" id="KW-0104">Cadmium</keyword>
<dbReference type="EC" id="7.2.2.21" evidence="14"/>
<dbReference type="GO" id="GO:0008551">
    <property type="term" value="F:P-type cadmium transporter activity"/>
    <property type="evidence" value="ECO:0007669"/>
    <property type="project" value="UniProtKB-EC"/>
</dbReference>
<dbReference type="InterPro" id="IPR051014">
    <property type="entry name" value="Cation_Transport_ATPase_IB"/>
</dbReference>
<dbReference type="RefSeq" id="WP_122060063.1">
    <property type="nucleotide sequence ID" value="NZ_RFAQ01000102.1"/>
</dbReference>
<dbReference type="SUPFAM" id="SSF56784">
    <property type="entry name" value="HAD-like"/>
    <property type="match status" value="1"/>
</dbReference>
<dbReference type="FunFam" id="3.40.1110.10:FF:000066">
    <property type="entry name" value="Cadmium-translocating P-type ATPase"/>
    <property type="match status" value="1"/>
</dbReference>
<dbReference type="Gene3D" id="3.40.1110.10">
    <property type="entry name" value="Calcium-transporting ATPase, cytoplasmic domain N"/>
    <property type="match status" value="1"/>
</dbReference>
<dbReference type="SUPFAM" id="SSF55008">
    <property type="entry name" value="HMA, heavy metal-associated domain"/>
    <property type="match status" value="3"/>
</dbReference>
<dbReference type="Proteomes" id="UP000277999">
    <property type="component" value="Unassembled WGS sequence"/>
</dbReference>
<evidence type="ECO:0000256" key="11">
    <source>
        <dbReference type="ARBA" id="ARBA00022967"/>
    </source>
</evidence>
<dbReference type="GO" id="GO:0046872">
    <property type="term" value="F:metal ion binding"/>
    <property type="evidence" value="ECO:0007669"/>
    <property type="project" value="UniProtKB-KW"/>
</dbReference>
<dbReference type="Gene3D" id="2.70.150.10">
    <property type="entry name" value="Calcium-transporting ATPase, cytoplasmic transduction domain A"/>
    <property type="match status" value="1"/>
</dbReference>
<comment type="similarity">
    <text evidence="2 16">Belongs to the cation transport ATPase (P-type) (TC 3.A.3) family. Type IB subfamily.</text>
</comment>
<evidence type="ECO:0000256" key="2">
    <source>
        <dbReference type="ARBA" id="ARBA00006024"/>
    </source>
</evidence>
<feature type="transmembrane region" description="Helical" evidence="16">
    <location>
        <begin position="821"/>
        <end position="843"/>
    </location>
</feature>
<dbReference type="SUPFAM" id="SSF81653">
    <property type="entry name" value="Calcium ATPase, transduction domain A"/>
    <property type="match status" value="1"/>
</dbReference>
<evidence type="ECO:0000256" key="16">
    <source>
        <dbReference type="RuleBase" id="RU362081"/>
    </source>
</evidence>